<dbReference type="Proteomes" id="UP000270046">
    <property type="component" value="Chromosome"/>
</dbReference>
<dbReference type="PANTHER" id="PTHR35446:SF3">
    <property type="entry name" value="CMD DOMAIN-CONTAINING PROTEIN"/>
    <property type="match status" value="1"/>
</dbReference>
<dbReference type="InterPro" id="IPR003779">
    <property type="entry name" value="CMD-like"/>
</dbReference>
<dbReference type="GO" id="GO:0051920">
    <property type="term" value="F:peroxiredoxin activity"/>
    <property type="evidence" value="ECO:0007669"/>
    <property type="project" value="InterPro"/>
</dbReference>
<evidence type="ECO:0000259" key="1">
    <source>
        <dbReference type="Pfam" id="PF02627"/>
    </source>
</evidence>
<gene>
    <name evidence="2" type="ORF">HYN43_029150</name>
</gene>
<protein>
    <submittedName>
        <fullName evidence="2">Carboxymuconolactone decarboxylase family protein</fullName>
    </submittedName>
</protein>
<dbReference type="Gene3D" id="1.20.1290.10">
    <property type="entry name" value="AhpD-like"/>
    <property type="match status" value="1"/>
</dbReference>
<dbReference type="SUPFAM" id="SSF69118">
    <property type="entry name" value="AhpD-like"/>
    <property type="match status" value="1"/>
</dbReference>
<dbReference type="NCBIfam" id="TIGR00778">
    <property type="entry name" value="ahpD_dom"/>
    <property type="match status" value="1"/>
</dbReference>
<dbReference type="Pfam" id="PF02627">
    <property type="entry name" value="CMD"/>
    <property type="match status" value="1"/>
</dbReference>
<dbReference type="PANTHER" id="PTHR35446">
    <property type="entry name" value="SI:CH211-175M2.5"/>
    <property type="match status" value="1"/>
</dbReference>
<feature type="domain" description="Carboxymuconolactone decarboxylase-like" evidence="1">
    <location>
        <begin position="45"/>
        <end position="104"/>
    </location>
</feature>
<accession>A0A494W018</accession>
<reference evidence="2 3" key="1">
    <citation type="submission" date="2018-10" db="EMBL/GenBank/DDBJ databases">
        <title>Genome sequencing of Mucilaginibacter sp. HYN0043.</title>
        <authorList>
            <person name="Kim M."/>
            <person name="Yi H."/>
        </authorList>
    </citation>
    <scope>NUCLEOTIDE SEQUENCE [LARGE SCALE GENOMIC DNA]</scope>
    <source>
        <strain evidence="2 3">HYN0043</strain>
    </source>
</reference>
<evidence type="ECO:0000313" key="2">
    <source>
        <dbReference type="EMBL" id="AYL99090.1"/>
    </source>
</evidence>
<name>A0A494W018_9SPHI</name>
<dbReference type="InterPro" id="IPR004675">
    <property type="entry name" value="AhpD_core"/>
</dbReference>
<organism evidence="2 3">
    <name type="scientific">Mucilaginibacter celer</name>
    <dbReference type="NCBI Taxonomy" id="2305508"/>
    <lineage>
        <taxon>Bacteria</taxon>
        <taxon>Pseudomonadati</taxon>
        <taxon>Bacteroidota</taxon>
        <taxon>Sphingobacteriia</taxon>
        <taxon>Sphingobacteriales</taxon>
        <taxon>Sphingobacteriaceae</taxon>
        <taxon>Mucilaginibacter</taxon>
    </lineage>
</organism>
<proteinExistence type="predicted"/>
<keyword evidence="3" id="KW-1185">Reference proteome</keyword>
<dbReference type="AlphaFoldDB" id="A0A494W018"/>
<dbReference type="EMBL" id="CP032869">
    <property type="protein sequence ID" value="AYL99090.1"/>
    <property type="molecule type" value="Genomic_DNA"/>
</dbReference>
<dbReference type="OrthoDB" id="9808310at2"/>
<dbReference type="KEGG" id="muh:HYN43_029150"/>
<dbReference type="RefSeq" id="WP_119407333.1">
    <property type="nucleotide sequence ID" value="NZ_CP032869.1"/>
</dbReference>
<sequence>MKTLVLPNFDDLPGESKSILEQVKKRLGKIPNLYATIGYSAASLKGMLEFENLLSQEAIFTPKEKEAINLIVSQVNECDYCLAAHTTLAKMRGFSEEETIAIRKTQLPDTRLNMVLKLAQSIAENKGKADQDLVEAFFGFGYKQDALVNLMGLIVVRTFTNYVFINSSIAIDFPLAQSLA</sequence>
<dbReference type="InterPro" id="IPR029032">
    <property type="entry name" value="AhpD-like"/>
</dbReference>
<evidence type="ECO:0000313" key="3">
    <source>
        <dbReference type="Proteomes" id="UP000270046"/>
    </source>
</evidence>